<dbReference type="Proteomes" id="UP000245468">
    <property type="component" value="Chromosome"/>
</dbReference>
<dbReference type="KEGG" id="psez:HME7025_00162"/>
<dbReference type="PANTHER" id="PTHR43280:SF27">
    <property type="entry name" value="TRANSCRIPTIONAL REGULATOR MTLR"/>
    <property type="match status" value="1"/>
</dbReference>
<dbReference type="CDD" id="cd06976">
    <property type="entry name" value="cupin_MtlR-like_N"/>
    <property type="match status" value="1"/>
</dbReference>
<dbReference type="PANTHER" id="PTHR43280">
    <property type="entry name" value="ARAC-FAMILY TRANSCRIPTIONAL REGULATOR"/>
    <property type="match status" value="1"/>
</dbReference>
<protein>
    <submittedName>
        <fullName evidence="4">Putative transcriptional regulator LumQ</fullName>
    </submittedName>
</protein>
<dbReference type="Gene3D" id="1.10.10.60">
    <property type="entry name" value="Homeodomain-like"/>
    <property type="match status" value="2"/>
</dbReference>
<dbReference type="InterPro" id="IPR014710">
    <property type="entry name" value="RmlC-like_jellyroll"/>
</dbReference>
<dbReference type="Pfam" id="PF12833">
    <property type="entry name" value="HTH_18"/>
    <property type="match status" value="1"/>
</dbReference>
<keyword evidence="3" id="KW-0804">Transcription</keyword>
<accession>A0A2S2DRN3</accession>
<dbReference type="Gene3D" id="2.60.120.10">
    <property type="entry name" value="Jelly Rolls"/>
    <property type="match status" value="1"/>
</dbReference>
<dbReference type="InterPro" id="IPR018060">
    <property type="entry name" value="HTH_AraC"/>
</dbReference>
<dbReference type="AlphaFoldDB" id="A0A2S2DRN3"/>
<organism evidence="4 5">
    <name type="scientific">Aquirufa nivalisilvae</name>
    <dbReference type="NCBI Taxonomy" id="2516557"/>
    <lineage>
        <taxon>Bacteria</taxon>
        <taxon>Pseudomonadati</taxon>
        <taxon>Bacteroidota</taxon>
        <taxon>Cytophagia</taxon>
        <taxon>Cytophagales</taxon>
        <taxon>Flectobacillaceae</taxon>
        <taxon>Aquirufa</taxon>
    </lineage>
</organism>
<dbReference type="Pfam" id="PF02311">
    <property type="entry name" value="AraC_binding"/>
    <property type="match status" value="1"/>
</dbReference>
<name>A0A2S2DRN3_9BACT</name>
<dbReference type="SUPFAM" id="SSF51182">
    <property type="entry name" value="RmlC-like cupins"/>
    <property type="match status" value="1"/>
</dbReference>
<gene>
    <name evidence="4" type="ORF">HME7025_00162</name>
</gene>
<dbReference type="PROSITE" id="PS00041">
    <property type="entry name" value="HTH_ARAC_FAMILY_1"/>
    <property type="match status" value="1"/>
</dbReference>
<dbReference type="GO" id="GO:0003700">
    <property type="term" value="F:DNA-binding transcription factor activity"/>
    <property type="evidence" value="ECO:0007669"/>
    <property type="project" value="InterPro"/>
</dbReference>
<dbReference type="GO" id="GO:0043565">
    <property type="term" value="F:sequence-specific DNA binding"/>
    <property type="evidence" value="ECO:0007669"/>
    <property type="project" value="InterPro"/>
</dbReference>
<dbReference type="PROSITE" id="PS01124">
    <property type="entry name" value="HTH_ARAC_FAMILY_2"/>
    <property type="match status" value="1"/>
</dbReference>
<keyword evidence="2" id="KW-0238">DNA-binding</keyword>
<dbReference type="SMART" id="SM00342">
    <property type="entry name" value="HTH_ARAC"/>
    <property type="match status" value="1"/>
</dbReference>
<evidence type="ECO:0000256" key="1">
    <source>
        <dbReference type="ARBA" id="ARBA00023015"/>
    </source>
</evidence>
<dbReference type="OrthoDB" id="792101at2"/>
<dbReference type="RefSeq" id="WP_109321821.1">
    <property type="nucleotide sequence ID" value="NZ_CP029346.1"/>
</dbReference>
<dbReference type="InterPro" id="IPR018062">
    <property type="entry name" value="HTH_AraC-typ_CS"/>
</dbReference>
<reference evidence="5" key="1">
    <citation type="submission" date="2018-05" db="EMBL/GenBank/DDBJ databases">
        <title>Pseudarcicella sp. HME7025 Genome sequencing and assembly.</title>
        <authorList>
            <person name="Kim H."/>
            <person name="Kang H."/>
            <person name="Joh K."/>
        </authorList>
    </citation>
    <scope>NUCLEOTIDE SEQUENCE [LARGE SCALE GENOMIC DNA]</scope>
    <source>
        <strain evidence="5">HME7025</strain>
    </source>
</reference>
<dbReference type="InterPro" id="IPR009057">
    <property type="entry name" value="Homeodomain-like_sf"/>
</dbReference>
<sequence>MKAHLLKVSNQPLRSFSVRRDIVNYFFNKYHYHPEIELLLIEKGTGTQFVGDSIQRFQDGDLLLIGSNCPHYLRSDNVYFQGDEDLKASALVIHFNPDLFGNSFFKLHENRFVLQLLEEARKGIRIQGETKKQIICRMNSILDNENENLVLHLYQILDLLSMSKEREILSMGILENSTSEKETERLNLIYNYSVKHFKRKISIDEIAGIAHLSPLSFCRYFKTKTRKNYASFLNEIRVEYACKLIKENQFLVTQICYESGFNNFTNFNKAFKKTTGKTPFQYAKEFN</sequence>
<dbReference type="EMBL" id="CP029346">
    <property type="protein sequence ID" value="AWL08045.1"/>
    <property type="molecule type" value="Genomic_DNA"/>
</dbReference>
<dbReference type="InterPro" id="IPR011051">
    <property type="entry name" value="RmlC_Cupin_sf"/>
</dbReference>
<evidence type="ECO:0000256" key="2">
    <source>
        <dbReference type="ARBA" id="ARBA00023125"/>
    </source>
</evidence>
<keyword evidence="1" id="KW-0805">Transcription regulation</keyword>
<evidence type="ECO:0000256" key="3">
    <source>
        <dbReference type="ARBA" id="ARBA00023163"/>
    </source>
</evidence>
<evidence type="ECO:0000313" key="4">
    <source>
        <dbReference type="EMBL" id="AWL08045.1"/>
    </source>
</evidence>
<evidence type="ECO:0000313" key="5">
    <source>
        <dbReference type="Proteomes" id="UP000245468"/>
    </source>
</evidence>
<dbReference type="InterPro" id="IPR003313">
    <property type="entry name" value="AraC-bd"/>
</dbReference>
<keyword evidence="5" id="KW-1185">Reference proteome</keyword>
<dbReference type="SUPFAM" id="SSF46689">
    <property type="entry name" value="Homeodomain-like"/>
    <property type="match status" value="2"/>
</dbReference>
<proteinExistence type="predicted"/>